<proteinExistence type="predicted"/>
<dbReference type="EMBL" id="JALBCA010000049">
    <property type="protein sequence ID" value="KAI2386327.1"/>
    <property type="molecule type" value="Genomic_DNA"/>
</dbReference>
<protein>
    <submittedName>
        <fullName evidence="1">Uncharacterized protein</fullName>
    </submittedName>
</protein>
<organism evidence="1">
    <name type="scientific">Ophidiomyces ophidiicola</name>
    <dbReference type="NCBI Taxonomy" id="1387563"/>
    <lineage>
        <taxon>Eukaryota</taxon>
        <taxon>Fungi</taxon>
        <taxon>Dikarya</taxon>
        <taxon>Ascomycota</taxon>
        <taxon>Pezizomycotina</taxon>
        <taxon>Eurotiomycetes</taxon>
        <taxon>Eurotiomycetidae</taxon>
        <taxon>Onygenales</taxon>
        <taxon>Onygenaceae</taxon>
        <taxon>Ophidiomyces</taxon>
    </lineage>
</organism>
<gene>
    <name evidence="1" type="ORF">LOY88_003649</name>
</gene>
<evidence type="ECO:0000313" key="1">
    <source>
        <dbReference type="EMBL" id="KAI2386327.1"/>
    </source>
</evidence>
<sequence>MRKVAASSRRSTLTSSEREIFARLTGEDSGDLRANNHSKHSQSNNITPEHKKLALNNQETTEITSIFDSAVQNINQEAPSAISAGSSKQGESGSADQPPYSLADSRDGYSELTQASKIFSKLRAFRDSNYGSSSPENEEFAGIHPFPLARLISKRESKKICKELDDAIAEGKGDIGIWEICERKIFGMLQMVDLEAISPLAELSNRGWQHDKFTPKSIIQFPNDSYNDINASKKFNGKDAPLDIPEHVPIVPVVMKTYPYTLLYAAKLLCRHFPMSQYNIQFLDAVKARGRASFLIGASTQLCNELIAFRWHVYSDLPYIVSLLKDMEETGIEFDRRTLSLVDEIRKSRQVDRDHSGVEGGDDEDGSWWWDSETTRTSYKNLVGWGRGKGWITRIRAQLKKNQIREKKAEELSKKFL</sequence>
<name>A0ACB8UVR7_9EURO</name>
<comment type="caution">
    <text evidence="1">The sequence shown here is derived from an EMBL/GenBank/DDBJ whole genome shotgun (WGS) entry which is preliminary data.</text>
</comment>
<accession>A0ACB8UVR7</accession>
<reference evidence="1" key="1">
    <citation type="journal article" date="2022" name="bioRxiv">
        <title>Population genetic analysis of Ophidiomyces ophidiicola, the causative agent of snake fungal disease, indicates recent introductions to the USA.</title>
        <authorList>
            <person name="Ladner J.T."/>
            <person name="Palmer J.M."/>
            <person name="Ettinger C.L."/>
            <person name="Stajich J.E."/>
            <person name="Farrell T.M."/>
            <person name="Glorioso B.M."/>
            <person name="Lawson B."/>
            <person name="Price S.J."/>
            <person name="Stengle A.G."/>
            <person name="Grear D.A."/>
            <person name="Lorch J.M."/>
        </authorList>
    </citation>
    <scope>NUCLEOTIDE SEQUENCE</scope>
    <source>
        <strain evidence="1">NWHC 24266-5</strain>
    </source>
</reference>